<evidence type="ECO:0000256" key="4">
    <source>
        <dbReference type="ARBA" id="ARBA00022729"/>
    </source>
</evidence>
<dbReference type="Pfam" id="PF07645">
    <property type="entry name" value="EGF_CA"/>
    <property type="match status" value="2"/>
</dbReference>
<dbReference type="InterPro" id="IPR018097">
    <property type="entry name" value="EGF_Ca-bd_CS"/>
</dbReference>
<dbReference type="InterPro" id="IPR052080">
    <property type="entry name" value="vWF_C/EGF_Fibrillin"/>
</dbReference>
<sequence length="313" mass="34655">ENECLSAHICGGASCHNTLGSYKCMCPAGFQYEQFSGGCQDINECGSSQAPCSYGCSNTEGGYLCACPPGYFRIGQGHCVSGMGMGRGNPELPASGEMDDNSLSPEACYECKINGYPKRGRKRRSANETDASNIEGVAVRRFSHTCSFPLSRRKESQTPTQSLLKGQVSGIFTFYLTHCHMSFQDQPEIEANVSLASWDVEKTAVFAFNISHINNKVRILELLPALTTLTNHNRYLIESGNENGFFKINQKEGISYLHFTKKKPVVGTYSLQISSSPLYKKKELNQLEDKYDKDYLSGELGDNLKMKIQILLH</sequence>
<keyword evidence="7" id="KW-0325">Glycoprotein</keyword>
<name>A0A4U1FGJ7_MONMO</name>
<comment type="subcellular location">
    <subcellularLocation>
        <location evidence="1">Secreted</location>
    </subcellularLocation>
</comment>
<dbReference type="CDD" id="cd00054">
    <property type="entry name" value="EGF_CA"/>
    <property type="match status" value="2"/>
</dbReference>
<evidence type="ECO:0000256" key="6">
    <source>
        <dbReference type="ARBA" id="ARBA00023157"/>
    </source>
</evidence>
<dbReference type="GO" id="GO:0005576">
    <property type="term" value="C:extracellular region"/>
    <property type="evidence" value="ECO:0007669"/>
    <property type="project" value="UniProtKB-SubCell"/>
</dbReference>
<keyword evidence="5" id="KW-0677">Repeat</keyword>
<dbReference type="InterPro" id="IPR001881">
    <property type="entry name" value="EGF-like_Ca-bd_dom"/>
</dbReference>
<evidence type="ECO:0000313" key="10">
    <source>
        <dbReference type="Proteomes" id="UP000308365"/>
    </source>
</evidence>
<dbReference type="InterPro" id="IPR000742">
    <property type="entry name" value="EGF"/>
</dbReference>
<feature type="domain" description="EGF-like" evidence="8">
    <location>
        <begin position="65"/>
        <end position="79"/>
    </location>
</feature>
<comment type="caution">
    <text evidence="9">The sequence shown here is derived from an EMBL/GenBank/DDBJ whole genome shotgun (WGS) entry which is preliminary data.</text>
</comment>
<proteinExistence type="predicted"/>
<accession>A0A4U1FGJ7</accession>
<dbReference type="PROSITE" id="PS00010">
    <property type="entry name" value="ASX_HYDROXYL"/>
    <property type="match status" value="2"/>
</dbReference>
<dbReference type="PROSITE" id="PS01186">
    <property type="entry name" value="EGF_2"/>
    <property type="match status" value="1"/>
</dbReference>
<dbReference type="GO" id="GO:0005509">
    <property type="term" value="F:calcium ion binding"/>
    <property type="evidence" value="ECO:0007669"/>
    <property type="project" value="InterPro"/>
</dbReference>
<dbReference type="FunFam" id="2.10.25.10:FF:000087">
    <property type="entry name" value="Fibrillin 2"/>
    <property type="match status" value="1"/>
</dbReference>
<dbReference type="AlphaFoldDB" id="A0A4U1FGJ7"/>
<evidence type="ECO:0000259" key="8">
    <source>
        <dbReference type="PROSITE" id="PS01186"/>
    </source>
</evidence>
<reference evidence="10" key="1">
    <citation type="journal article" date="2019" name="IScience">
        <title>Narwhal Genome Reveals Long-Term Low Genetic Diversity despite Current Large Abundance Size.</title>
        <authorList>
            <person name="Westbury M.V."/>
            <person name="Petersen B."/>
            <person name="Garde E."/>
            <person name="Heide-Jorgensen M.P."/>
            <person name="Lorenzen E.D."/>
        </authorList>
    </citation>
    <scope>NUCLEOTIDE SEQUENCE [LARGE SCALE GENOMIC DNA]</scope>
</reference>
<evidence type="ECO:0000256" key="7">
    <source>
        <dbReference type="ARBA" id="ARBA00023180"/>
    </source>
</evidence>
<dbReference type="SMART" id="SM00179">
    <property type="entry name" value="EGF_CA"/>
    <property type="match status" value="2"/>
</dbReference>
<evidence type="ECO:0000256" key="1">
    <source>
        <dbReference type="ARBA" id="ARBA00004613"/>
    </source>
</evidence>
<dbReference type="SUPFAM" id="SSF57184">
    <property type="entry name" value="Growth factor receptor domain"/>
    <property type="match status" value="1"/>
</dbReference>
<dbReference type="PANTHER" id="PTHR47333:SF5">
    <property type="entry name" value="FIBRILLIN-3"/>
    <property type="match status" value="1"/>
</dbReference>
<keyword evidence="4" id="KW-0732">Signal</keyword>
<dbReference type="InterPro" id="IPR009030">
    <property type="entry name" value="Growth_fac_rcpt_cys_sf"/>
</dbReference>
<evidence type="ECO:0000256" key="3">
    <source>
        <dbReference type="ARBA" id="ARBA00022536"/>
    </source>
</evidence>
<protein>
    <recommendedName>
        <fullName evidence="8">EGF-like domain-containing protein</fullName>
    </recommendedName>
</protein>
<evidence type="ECO:0000256" key="5">
    <source>
        <dbReference type="ARBA" id="ARBA00022737"/>
    </source>
</evidence>
<dbReference type="SMART" id="SM00181">
    <property type="entry name" value="EGF"/>
    <property type="match status" value="2"/>
</dbReference>
<dbReference type="PROSITE" id="PS01187">
    <property type="entry name" value="EGF_CA"/>
    <property type="match status" value="1"/>
</dbReference>
<gene>
    <name evidence="9" type="ORF">EI555_012104</name>
</gene>
<dbReference type="InterPro" id="IPR000152">
    <property type="entry name" value="EGF-type_Asp/Asn_hydroxyl_site"/>
</dbReference>
<dbReference type="PANTHER" id="PTHR47333">
    <property type="entry name" value="VON WILLEBRAND FACTOR C AND EGF DOMAIN-CONTAINING PROTEIN"/>
    <property type="match status" value="1"/>
</dbReference>
<feature type="non-terminal residue" evidence="9">
    <location>
        <position position="1"/>
    </location>
</feature>
<keyword evidence="3" id="KW-0245">EGF-like domain</keyword>
<evidence type="ECO:0000256" key="2">
    <source>
        <dbReference type="ARBA" id="ARBA00022525"/>
    </source>
</evidence>
<dbReference type="Proteomes" id="UP000308365">
    <property type="component" value="Unassembled WGS sequence"/>
</dbReference>
<dbReference type="InterPro" id="IPR049883">
    <property type="entry name" value="NOTCH1_EGF-like"/>
</dbReference>
<dbReference type="FunFam" id="2.10.25.10:FF:000023">
    <property type="entry name" value="Fibrillin 2"/>
    <property type="match status" value="1"/>
</dbReference>
<evidence type="ECO:0000313" key="9">
    <source>
        <dbReference type="EMBL" id="TKC48617.1"/>
    </source>
</evidence>
<organism evidence="9 10">
    <name type="scientific">Monodon monoceros</name>
    <name type="common">Narwhal</name>
    <name type="synonym">Ceratodon monodon</name>
    <dbReference type="NCBI Taxonomy" id="40151"/>
    <lineage>
        <taxon>Eukaryota</taxon>
        <taxon>Metazoa</taxon>
        <taxon>Chordata</taxon>
        <taxon>Craniata</taxon>
        <taxon>Vertebrata</taxon>
        <taxon>Euteleostomi</taxon>
        <taxon>Mammalia</taxon>
        <taxon>Eutheria</taxon>
        <taxon>Laurasiatheria</taxon>
        <taxon>Artiodactyla</taxon>
        <taxon>Whippomorpha</taxon>
        <taxon>Cetacea</taxon>
        <taxon>Odontoceti</taxon>
        <taxon>Monodontidae</taxon>
        <taxon>Monodon</taxon>
    </lineage>
</organism>
<keyword evidence="2" id="KW-0964">Secreted</keyword>
<keyword evidence="6" id="KW-1015">Disulfide bond</keyword>
<dbReference type="Gene3D" id="2.10.25.10">
    <property type="entry name" value="Laminin"/>
    <property type="match status" value="2"/>
</dbReference>
<dbReference type="EMBL" id="RWIC01000153">
    <property type="protein sequence ID" value="TKC48617.1"/>
    <property type="molecule type" value="Genomic_DNA"/>
</dbReference>